<proteinExistence type="inferred from homology"/>
<evidence type="ECO:0000259" key="7">
    <source>
        <dbReference type="Pfam" id="PF02826"/>
    </source>
</evidence>
<dbReference type="STRING" id="121292.AU252_04885"/>
<organism evidence="8">
    <name type="scientific">Pseudarthrobacter sulfonivorans</name>
    <dbReference type="NCBI Taxonomy" id="121292"/>
    <lineage>
        <taxon>Bacteria</taxon>
        <taxon>Bacillati</taxon>
        <taxon>Actinomycetota</taxon>
        <taxon>Actinomycetes</taxon>
        <taxon>Micrococcales</taxon>
        <taxon>Micrococcaceae</taxon>
        <taxon>Pseudarthrobacter</taxon>
    </lineage>
</organism>
<evidence type="ECO:0000313" key="8">
    <source>
        <dbReference type="EMBL" id="ALV40586.1"/>
    </source>
</evidence>
<dbReference type="GO" id="GO:0016616">
    <property type="term" value="F:oxidoreductase activity, acting on the CH-OH group of donors, NAD or NADP as acceptor"/>
    <property type="evidence" value="ECO:0007669"/>
    <property type="project" value="InterPro"/>
</dbReference>
<dbReference type="PROSITE" id="PS00065">
    <property type="entry name" value="D_2_HYDROXYACID_DH_1"/>
    <property type="match status" value="1"/>
</dbReference>
<dbReference type="InterPro" id="IPR006140">
    <property type="entry name" value="D-isomer_DH_NAD-bd"/>
</dbReference>
<feature type="domain" description="D-isomer specific 2-hydroxyacid dehydrogenase NAD-binding" evidence="7">
    <location>
        <begin position="123"/>
        <end position="296"/>
    </location>
</feature>
<comment type="similarity">
    <text evidence="1 5">Belongs to the D-isomer specific 2-hydroxyacid dehydrogenase family.</text>
</comment>
<keyword evidence="2" id="KW-0028">Amino-acid biosynthesis</keyword>
<dbReference type="PANTHER" id="PTHR42789:SF1">
    <property type="entry name" value="D-ISOMER SPECIFIC 2-HYDROXYACID DEHYDROGENASE FAMILY PROTEIN (AFU_ORTHOLOGUE AFUA_6G10090)"/>
    <property type="match status" value="1"/>
</dbReference>
<reference evidence="8 9" key="1">
    <citation type="submission" date="2015-12" db="EMBL/GenBank/DDBJ databases">
        <authorList>
            <person name="Shamseldin A."/>
            <person name="Moawad H."/>
            <person name="Abd El-Rahim W.M."/>
            <person name="Sadowsky M.J."/>
        </authorList>
    </citation>
    <scope>NUCLEOTIDE SEQUENCE [LARGE SCALE GENOMIC DNA]</scope>
    <source>
        <strain evidence="8 9">Ar51</strain>
    </source>
</reference>
<dbReference type="InterPro" id="IPR036291">
    <property type="entry name" value="NAD(P)-bd_dom_sf"/>
</dbReference>
<evidence type="ECO:0000259" key="6">
    <source>
        <dbReference type="Pfam" id="PF00389"/>
    </source>
</evidence>
<keyword evidence="4" id="KW-0520">NAD</keyword>
<dbReference type="GO" id="GO:0008652">
    <property type="term" value="P:amino acid biosynthetic process"/>
    <property type="evidence" value="ECO:0007669"/>
    <property type="project" value="UniProtKB-KW"/>
</dbReference>
<evidence type="ECO:0000256" key="4">
    <source>
        <dbReference type="ARBA" id="ARBA00023027"/>
    </source>
</evidence>
<protein>
    <submittedName>
        <fullName evidence="8">Hydroxyacid dehydrogenase</fullName>
    </submittedName>
</protein>
<evidence type="ECO:0000313" key="9">
    <source>
        <dbReference type="Proteomes" id="UP000065151"/>
    </source>
</evidence>
<keyword evidence="3 5" id="KW-0560">Oxidoreductase</keyword>
<gene>
    <name evidence="8" type="ORF">AU252_04885</name>
</gene>
<dbReference type="Gene3D" id="3.40.50.720">
    <property type="entry name" value="NAD(P)-binding Rossmann-like Domain"/>
    <property type="match status" value="2"/>
</dbReference>
<dbReference type="PANTHER" id="PTHR42789">
    <property type="entry name" value="D-ISOMER SPECIFIC 2-HYDROXYACID DEHYDROGENASE FAMILY PROTEIN (AFU_ORTHOLOGUE AFUA_6G10090)"/>
    <property type="match status" value="1"/>
</dbReference>
<evidence type="ECO:0000256" key="5">
    <source>
        <dbReference type="RuleBase" id="RU003719"/>
    </source>
</evidence>
<dbReference type="PROSITE" id="PS00671">
    <property type="entry name" value="D_2_HYDROXYACID_DH_3"/>
    <property type="match status" value="1"/>
</dbReference>
<dbReference type="InterPro" id="IPR029753">
    <property type="entry name" value="D-isomer_DH_CS"/>
</dbReference>
<dbReference type="Pfam" id="PF00389">
    <property type="entry name" value="2-Hacid_dh"/>
    <property type="match status" value="1"/>
</dbReference>
<dbReference type="Proteomes" id="UP000065151">
    <property type="component" value="Chromosome"/>
</dbReference>
<dbReference type="InterPro" id="IPR050857">
    <property type="entry name" value="D-2-hydroxyacid_DH"/>
</dbReference>
<dbReference type="CDD" id="cd12172">
    <property type="entry name" value="PGDH_like_2"/>
    <property type="match status" value="1"/>
</dbReference>
<evidence type="ECO:0000256" key="2">
    <source>
        <dbReference type="ARBA" id="ARBA00022605"/>
    </source>
</evidence>
<dbReference type="KEGG" id="psul:AU252_04885"/>
<feature type="domain" description="D-isomer specific 2-hydroxyacid dehydrogenase catalytic" evidence="6">
    <location>
        <begin position="46"/>
        <end position="327"/>
    </location>
</feature>
<name>A0A0U3Q5U7_9MICC</name>
<dbReference type="GO" id="GO:0051287">
    <property type="term" value="F:NAD binding"/>
    <property type="evidence" value="ECO:0007669"/>
    <property type="project" value="InterPro"/>
</dbReference>
<dbReference type="SUPFAM" id="SSF51735">
    <property type="entry name" value="NAD(P)-binding Rossmann-fold domains"/>
    <property type="match status" value="1"/>
</dbReference>
<dbReference type="AlphaFoldDB" id="A0A0U3Q5U7"/>
<dbReference type="Pfam" id="PF02826">
    <property type="entry name" value="2-Hacid_dh_C"/>
    <property type="match status" value="1"/>
</dbReference>
<dbReference type="SUPFAM" id="SSF52283">
    <property type="entry name" value="Formate/glycerate dehydrogenase catalytic domain-like"/>
    <property type="match status" value="1"/>
</dbReference>
<accession>A0A0U3Q5U7</accession>
<dbReference type="InterPro" id="IPR029752">
    <property type="entry name" value="D-isomer_DH_CS1"/>
</dbReference>
<dbReference type="InterPro" id="IPR006139">
    <property type="entry name" value="D-isomer_2_OHA_DH_cat_dom"/>
</dbReference>
<evidence type="ECO:0000256" key="1">
    <source>
        <dbReference type="ARBA" id="ARBA00005854"/>
    </source>
</evidence>
<dbReference type="EMBL" id="CP013747">
    <property type="protein sequence ID" value="ALV40586.1"/>
    <property type="molecule type" value="Genomic_DNA"/>
</dbReference>
<evidence type="ECO:0000256" key="3">
    <source>
        <dbReference type="ARBA" id="ARBA00023002"/>
    </source>
</evidence>
<dbReference type="RefSeq" id="WP_058929756.1">
    <property type="nucleotide sequence ID" value="NZ_CP013747.1"/>
</dbReference>
<sequence length="328" mass="33930">MTDLEDGPGLALGDVLITTPSFGQHSEEPWDELRRHGLQARRASGQHPLSTADLAQQVGSCDALLVGLDIVDAQVMDAAPRLRVIAKHGVGTDNIDLEAARKRGITVVNAPGGNSDAVADLTLGLLLALARQIVPAHASVMAGRWDRFFGPQLSGRTMGVVGFGRIGQAVARRAQGFGPRLLAHDPFVPAEVMHAAGVTPASLDEIFLLCDVITLHLPSAPNGTPIVSGDVLQRLKPGTLLVNAARGDLVDGPAIAEALSSGALGGYAADAFTPEPPPADHPLLKAPRTLFTPHIGAFTDMSNAAMGTTVVGDIARVLNGDAAVNAVV</sequence>